<keyword evidence="3" id="KW-0238">DNA-binding</keyword>
<evidence type="ECO:0000256" key="6">
    <source>
        <dbReference type="SAM" id="MobiDB-lite"/>
    </source>
</evidence>
<dbReference type="InterPro" id="IPR003441">
    <property type="entry name" value="NAC-dom"/>
</dbReference>
<dbReference type="Proteomes" id="UP001605036">
    <property type="component" value="Unassembled WGS sequence"/>
</dbReference>
<dbReference type="GO" id="GO:0003677">
    <property type="term" value="F:DNA binding"/>
    <property type="evidence" value="ECO:0007669"/>
    <property type="project" value="UniProtKB-KW"/>
</dbReference>
<organism evidence="9 10">
    <name type="scientific">Riccia fluitans</name>
    <dbReference type="NCBI Taxonomy" id="41844"/>
    <lineage>
        <taxon>Eukaryota</taxon>
        <taxon>Viridiplantae</taxon>
        <taxon>Streptophyta</taxon>
        <taxon>Embryophyta</taxon>
        <taxon>Marchantiophyta</taxon>
        <taxon>Marchantiopsida</taxon>
        <taxon>Marchantiidae</taxon>
        <taxon>Marchantiales</taxon>
        <taxon>Ricciaceae</taxon>
        <taxon>Riccia</taxon>
    </lineage>
</organism>
<dbReference type="FunFam" id="2.170.150.80:FF:000002">
    <property type="entry name" value="Nac domain-containing protein 86"/>
    <property type="match status" value="1"/>
</dbReference>
<gene>
    <name evidence="9" type="ORF">R1flu_016821</name>
</gene>
<feature type="compositionally biased region" description="Polar residues" evidence="6">
    <location>
        <begin position="488"/>
        <end position="498"/>
    </location>
</feature>
<dbReference type="Pfam" id="PF02365">
    <property type="entry name" value="NAM"/>
    <property type="match status" value="1"/>
</dbReference>
<dbReference type="PROSITE" id="PS51005">
    <property type="entry name" value="NAC"/>
    <property type="match status" value="1"/>
</dbReference>
<dbReference type="SUPFAM" id="SSF101941">
    <property type="entry name" value="NAC domain"/>
    <property type="match status" value="1"/>
</dbReference>
<feature type="region of interest" description="Disordered" evidence="6">
    <location>
        <begin position="391"/>
        <end position="412"/>
    </location>
</feature>
<evidence type="ECO:0000256" key="2">
    <source>
        <dbReference type="ARBA" id="ARBA00023015"/>
    </source>
</evidence>
<keyword evidence="7" id="KW-0812">Transmembrane</keyword>
<comment type="caution">
    <text evidence="9">The sequence shown here is derived from an EMBL/GenBank/DDBJ whole genome shotgun (WGS) entry which is preliminary data.</text>
</comment>
<comment type="subcellular location">
    <subcellularLocation>
        <location evidence="1">Nucleus</location>
    </subcellularLocation>
</comment>
<proteinExistence type="predicted"/>
<dbReference type="PANTHER" id="PTHR31744:SF210">
    <property type="entry name" value="NAC DOMAIN-CONTAINING PROTEIN 86-LIKE"/>
    <property type="match status" value="1"/>
</dbReference>
<feature type="transmembrane region" description="Helical" evidence="7">
    <location>
        <begin position="763"/>
        <end position="781"/>
    </location>
</feature>
<dbReference type="Gene3D" id="2.170.150.80">
    <property type="entry name" value="NAC domain"/>
    <property type="match status" value="1"/>
</dbReference>
<keyword evidence="7" id="KW-0472">Membrane</keyword>
<accession>A0ABD1YN34</accession>
<evidence type="ECO:0000256" key="1">
    <source>
        <dbReference type="ARBA" id="ARBA00004123"/>
    </source>
</evidence>
<feature type="compositionally biased region" description="Polar residues" evidence="6">
    <location>
        <begin position="528"/>
        <end position="580"/>
    </location>
</feature>
<keyword evidence="10" id="KW-1185">Reference proteome</keyword>
<dbReference type="AlphaFoldDB" id="A0ABD1YN34"/>
<feature type="region of interest" description="Disordered" evidence="6">
    <location>
        <begin position="526"/>
        <end position="621"/>
    </location>
</feature>
<evidence type="ECO:0000313" key="9">
    <source>
        <dbReference type="EMBL" id="KAL2632135.1"/>
    </source>
</evidence>
<dbReference type="PANTHER" id="PTHR31744">
    <property type="entry name" value="PROTEIN CUP-SHAPED COTYLEDON 2-RELATED"/>
    <property type="match status" value="1"/>
</dbReference>
<keyword evidence="5" id="KW-0539">Nucleus</keyword>
<evidence type="ECO:0000256" key="7">
    <source>
        <dbReference type="SAM" id="Phobius"/>
    </source>
</evidence>
<keyword evidence="7" id="KW-1133">Transmembrane helix</keyword>
<dbReference type="EMBL" id="JBHFFA010000004">
    <property type="protein sequence ID" value="KAL2632135.1"/>
    <property type="molecule type" value="Genomic_DNA"/>
</dbReference>
<feature type="compositionally biased region" description="Low complexity" evidence="6">
    <location>
        <begin position="581"/>
        <end position="602"/>
    </location>
</feature>
<evidence type="ECO:0000259" key="8">
    <source>
        <dbReference type="PROSITE" id="PS51005"/>
    </source>
</evidence>
<feature type="region of interest" description="Disordered" evidence="6">
    <location>
        <begin position="470"/>
        <end position="499"/>
    </location>
</feature>
<feature type="domain" description="NAC" evidence="8">
    <location>
        <begin position="9"/>
        <end position="160"/>
    </location>
</feature>
<sequence>MGESVTMKLPPGFRFHPTDEELVVYYLKRKVGNRPIGLEVIAEVDLYKWEPWDLPDKAMVHSQDSEWYFYSPRDKKYPNGLRTNRATEAGYWKATGKDRNVKKAGRQVVGMKKTLVFYKGRAPHGERTDWVMHEYRLDEEECEKVNASQDMFVLCRVFKKSGPGPRSGEDRGPAAYVDDDDVSADKDASDFSKALQNIIVNPPAEQEPVKEEEQEAPPSAAATPEQLEALRTTLSVLDYPVANFAPPVVMEEQQNGVELLTNEEFQDALPQSNDGDEMFWNTFLDLPLTDFEIDYPHDMPSEPLIEPAPVPTGIPQTFQQVPMNDNDAWRAGAQAEVREEPVWNGDFSGIIPQSSTMAAGPSDTYIRLLHQELGIEDDNLPPLEEEQEMQGPYAPRRCRGRGRGLVADGPQRTLYMDNDFPGSAGEQSMPALVDLDANFEVQTPARMEENEQTMAWASVPGSVSTRSLSVGHDLNLGGSSGSHPSYLGETTSVETGSRSEMECLENTFEEAYESFTDYLADPSEYEDSFSQSTFNETVTSGTAPDPGSSSNTSPLIQGSTISRSEGLSSGGTSNTSPLIQGSSISRSEGLSSGGTASLASSGSQGGPPQPSEVSFDGSTPTDEVMLSKPLVASILKYLGAIPALPASASEVPEFTSEKTTKGKTSHLSDVVPTSYESIHVSAVTVTCTRSADGKQQVQTAVADCYGDSQGVYQQVVAGTWQSLPGEKGSVMQQQGQLEKQTRTTTSGVTNMQKRVVARGSNSGFVFVFALGVLSCLLYLLVAQGVYRITRHVVTYLF</sequence>
<keyword evidence="2" id="KW-0805">Transcription regulation</keyword>
<evidence type="ECO:0000256" key="5">
    <source>
        <dbReference type="ARBA" id="ARBA00023242"/>
    </source>
</evidence>
<feature type="region of interest" description="Disordered" evidence="6">
    <location>
        <begin position="162"/>
        <end position="186"/>
    </location>
</feature>
<dbReference type="GO" id="GO:0005634">
    <property type="term" value="C:nucleus"/>
    <property type="evidence" value="ECO:0007669"/>
    <property type="project" value="UniProtKB-SubCell"/>
</dbReference>
<feature type="region of interest" description="Disordered" evidence="6">
    <location>
        <begin position="204"/>
        <end position="223"/>
    </location>
</feature>
<evidence type="ECO:0000256" key="3">
    <source>
        <dbReference type="ARBA" id="ARBA00023125"/>
    </source>
</evidence>
<reference evidence="9 10" key="1">
    <citation type="submission" date="2024-09" db="EMBL/GenBank/DDBJ databases">
        <title>Chromosome-scale assembly of Riccia fluitans.</title>
        <authorList>
            <person name="Paukszto L."/>
            <person name="Sawicki J."/>
            <person name="Karawczyk K."/>
            <person name="Piernik-Szablinska J."/>
            <person name="Szczecinska M."/>
            <person name="Mazdziarz M."/>
        </authorList>
    </citation>
    <scope>NUCLEOTIDE SEQUENCE [LARGE SCALE GENOMIC DNA]</scope>
    <source>
        <strain evidence="9">Rf_01</strain>
        <tissue evidence="9">Aerial parts of the thallus</tissue>
    </source>
</reference>
<keyword evidence="4" id="KW-0804">Transcription</keyword>
<evidence type="ECO:0000256" key="4">
    <source>
        <dbReference type="ARBA" id="ARBA00023163"/>
    </source>
</evidence>
<dbReference type="InterPro" id="IPR036093">
    <property type="entry name" value="NAC_dom_sf"/>
</dbReference>
<name>A0ABD1YN34_9MARC</name>
<evidence type="ECO:0000313" key="10">
    <source>
        <dbReference type="Proteomes" id="UP001605036"/>
    </source>
</evidence>
<protein>
    <recommendedName>
        <fullName evidence="8">NAC domain-containing protein</fullName>
    </recommendedName>
</protein>